<dbReference type="Proteomes" id="UP000321408">
    <property type="component" value="Chromosome"/>
</dbReference>
<dbReference type="RefSeq" id="WP_147661365.1">
    <property type="nucleotide sequence ID" value="NZ_CP042905.2"/>
</dbReference>
<gene>
    <name evidence="3" type="ORF">DSAG12_00222</name>
</gene>
<dbReference type="PANTHER" id="PTHR43329">
    <property type="entry name" value="EPOXIDE HYDROLASE"/>
    <property type="match status" value="1"/>
</dbReference>
<dbReference type="InterPro" id="IPR029058">
    <property type="entry name" value="AB_hydrolase_fold"/>
</dbReference>
<dbReference type="InterPro" id="IPR000639">
    <property type="entry name" value="Epox_hydrolase-like"/>
</dbReference>
<dbReference type="GeneID" id="41328226"/>
<name>A0A5B9D5L9_9ARCH</name>
<dbReference type="PRINTS" id="PR00111">
    <property type="entry name" value="ABHYDROLASE"/>
</dbReference>
<dbReference type="OrthoDB" id="299757at2157"/>
<keyword evidence="4" id="KW-1185">Reference proteome</keyword>
<dbReference type="SUPFAM" id="SSF53474">
    <property type="entry name" value="alpha/beta-Hydrolases"/>
    <property type="match status" value="1"/>
</dbReference>
<dbReference type="InterPro" id="IPR000073">
    <property type="entry name" value="AB_hydrolase_1"/>
</dbReference>
<keyword evidence="1 3" id="KW-0378">Hydrolase</keyword>
<dbReference type="KEGG" id="psyt:DSAG12_00222"/>
<dbReference type="Pfam" id="PF00561">
    <property type="entry name" value="Abhydrolase_1"/>
    <property type="match status" value="1"/>
</dbReference>
<organism evidence="3 4">
    <name type="scientific">Promethearchaeum syntrophicum</name>
    <dbReference type="NCBI Taxonomy" id="2594042"/>
    <lineage>
        <taxon>Archaea</taxon>
        <taxon>Promethearchaeati</taxon>
        <taxon>Promethearchaeota</taxon>
        <taxon>Promethearchaeia</taxon>
        <taxon>Promethearchaeales</taxon>
        <taxon>Promethearchaeaceae</taxon>
        <taxon>Promethearchaeum</taxon>
    </lineage>
</organism>
<evidence type="ECO:0000313" key="3">
    <source>
        <dbReference type="EMBL" id="QEE14409.1"/>
    </source>
</evidence>
<dbReference type="AlphaFoldDB" id="A0A5B9D5L9"/>
<evidence type="ECO:0000313" key="4">
    <source>
        <dbReference type="Proteomes" id="UP000321408"/>
    </source>
</evidence>
<dbReference type="GO" id="GO:0004177">
    <property type="term" value="F:aminopeptidase activity"/>
    <property type="evidence" value="ECO:0007669"/>
    <property type="project" value="UniProtKB-KW"/>
</dbReference>
<evidence type="ECO:0000259" key="2">
    <source>
        <dbReference type="Pfam" id="PF00561"/>
    </source>
</evidence>
<reference evidence="3 4" key="1">
    <citation type="journal article" date="2020" name="Nature">
        <title>Isolation of an archaeon at the prokaryote-eukaryote interface.</title>
        <authorList>
            <person name="Imachi H."/>
            <person name="Nobu M.K."/>
            <person name="Nakahara N."/>
            <person name="Morono Y."/>
            <person name="Ogawara M."/>
            <person name="Takaki Y."/>
            <person name="Takano Y."/>
            <person name="Uematsu K."/>
            <person name="Ikuta T."/>
            <person name="Ito M."/>
            <person name="Matsui Y."/>
            <person name="Miyazaki M."/>
            <person name="Murata K."/>
            <person name="Saito Y."/>
            <person name="Sakai S."/>
            <person name="Song C."/>
            <person name="Tasumi E."/>
            <person name="Yamanaka Y."/>
            <person name="Yamaguchi T."/>
            <person name="Kamagata Y."/>
            <person name="Tamaki H."/>
            <person name="Takai K."/>
        </authorList>
    </citation>
    <scope>NUCLEOTIDE SEQUENCE [LARGE SCALE GENOMIC DNA]</scope>
    <source>
        <strain evidence="3 4">MK-D1</strain>
    </source>
</reference>
<reference evidence="3 4" key="2">
    <citation type="journal article" date="2024" name="Int. J. Syst. Evol. Microbiol.">
        <title>Promethearchaeum syntrophicum gen. nov., sp. nov., an anaerobic, obligately syntrophic archaeon, the first isolate of the lineage 'Asgard' archaea, and proposal of the new archaeal phylum Promethearchaeota phyl. nov. and kingdom Promethearchaeati regn. nov.</title>
        <authorList>
            <person name="Imachi H."/>
            <person name="Nobu M.K."/>
            <person name="Kato S."/>
            <person name="Takaki Y."/>
            <person name="Miyazaki M."/>
            <person name="Miyata M."/>
            <person name="Ogawara M."/>
            <person name="Saito Y."/>
            <person name="Sakai S."/>
            <person name="Tahara Y.O."/>
            <person name="Takano Y."/>
            <person name="Tasumi E."/>
            <person name="Uematsu K."/>
            <person name="Yoshimura T."/>
            <person name="Itoh T."/>
            <person name="Ohkuma M."/>
            <person name="Takai K."/>
        </authorList>
    </citation>
    <scope>NUCLEOTIDE SEQUENCE [LARGE SCALE GENOMIC DNA]</scope>
    <source>
        <strain evidence="3 4">MK-D1</strain>
    </source>
</reference>
<dbReference type="EMBL" id="CP042905">
    <property type="protein sequence ID" value="QEE14409.1"/>
    <property type="molecule type" value="Genomic_DNA"/>
</dbReference>
<dbReference type="PRINTS" id="PR00412">
    <property type="entry name" value="EPOXHYDRLASE"/>
</dbReference>
<accession>A0A5B9D5L9</accession>
<proteinExistence type="predicted"/>
<evidence type="ECO:0000256" key="1">
    <source>
        <dbReference type="ARBA" id="ARBA00022801"/>
    </source>
</evidence>
<sequence>MEKHTDLNSEQITFEYISTNGIKLYTAFAGPKDGPPVILLHGFPDFWYGWKNQIEFLAKKGFRVIAPNQRGYYLSEKPKGVKNYIAENLVADIIGLADALKIEKFYLGGHDWGGFVAWALTTRHPDRIRKLFIANMPHPLVMNRYIKEHKSQRKKSWYIFFFQLRLIPEIIFKVTKYKFLTSSMSRSLSTEEKEFYKEAWKKPKAMTSMISWYRASTRKNAFQWVFPPKITVPTLIVWGKKDTFLSHEMAPLSIAICDGGRLEIIKDASHWVLQEKPEEVNSLLSSFLD</sequence>
<protein>
    <submittedName>
        <fullName evidence="3">Alpha/beta fold hydrolase</fullName>
    </submittedName>
</protein>
<feature type="domain" description="AB hydrolase-1" evidence="2">
    <location>
        <begin position="35"/>
        <end position="277"/>
    </location>
</feature>
<dbReference type="Gene3D" id="3.40.50.1820">
    <property type="entry name" value="alpha/beta hydrolase"/>
    <property type="match status" value="1"/>
</dbReference>